<dbReference type="Pfam" id="PF02518">
    <property type="entry name" value="HATPase_c"/>
    <property type="match status" value="1"/>
</dbReference>
<dbReference type="Proteomes" id="UP000182227">
    <property type="component" value="Unassembled WGS sequence"/>
</dbReference>
<evidence type="ECO:0000313" key="8">
    <source>
        <dbReference type="Proteomes" id="UP000182227"/>
    </source>
</evidence>
<feature type="domain" description="Histidine kinase" evidence="6">
    <location>
        <begin position="1"/>
        <end position="70"/>
    </location>
</feature>
<keyword evidence="5" id="KW-0902">Two-component regulatory system</keyword>
<organism evidence="7 8">
    <name type="scientific">Mycolicibacterium conceptionense</name>
    <dbReference type="NCBI Taxonomy" id="451644"/>
    <lineage>
        <taxon>Bacteria</taxon>
        <taxon>Bacillati</taxon>
        <taxon>Actinomycetota</taxon>
        <taxon>Actinomycetes</taxon>
        <taxon>Mycobacteriales</taxon>
        <taxon>Mycobacteriaceae</taxon>
        <taxon>Mycolicibacterium</taxon>
    </lineage>
</organism>
<dbReference type="GO" id="GO:0000155">
    <property type="term" value="F:phosphorelay sensor kinase activity"/>
    <property type="evidence" value="ECO:0007669"/>
    <property type="project" value="TreeGrafter"/>
</dbReference>
<dbReference type="PANTHER" id="PTHR43047:SF72">
    <property type="entry name" value="OSMOSENSING HISTIDINE PROTEIN KINASE SLN1"/>
    <property type="match status" value="1"/>
</dbReference>
<dbReference type="InterPro" id="IPR004358">
    <property type="entry name" value="Sig_transdc_His_kin-like_C"/>
</dbReference>
<dbReference type="AlphaFoldDB" id="A0A0U1DKI7"/>
<dbReference type="PRINTS" id="PR00344">
    <property type="entry name" value="BCTRLSENSOR"/>
</dbReference>
<evidence type="ECO:0000256" key="5">
    <source>
        <dbReference type="ARBA" id="ARBA00023012"/>
    </source>
</evidence>
<dbReference type="EMBL" id="CTEF01000003">
    <property type="protein sequence ID" value="CQD18346.1"/>
    <property type="molecule type" value="Genomic_DNA"/>
</dbReference>
<dbReference type="InterPro" id="IPR005467">
    <property type="entry name" value="His_kinase_dom"/>
</dbReference>
<accession>A0A0U1DKI7</accession>
<evidence type="ECO:0000256" key="4">
    <source>
        <dbReference type="ARBA" id="ARBA00022777"/>
    </source>
</evidence>
<dbReference type="PANTHER" id="PTHR43047">
    <property type="entry name" value="TWO-COMPONENT HISTIDINE PROTEIN KINASE"/>
    <property type="match status" value="1"/>
</dbReference>
<dbReference type="Gene3D" id="3.30.565.10">
    <property type="entry name" value="Histidine kinase-like ATPase, C-terminal domain"/>
    <property type="match status" value="1"/>
</dbReference>
<name>A0A0U1DKI7_9MYCO</name>
<dbReference type="InterPro" id="IPR036890">
    <property type="entry name" value="HATPase_C_sf"/>
</dbReference>
<evidence type="ECO:0000256" key="1">
    <source>
        <dbReference type="ARBA" id="ARBA00000085"/>
    </source>
</evidence>
<dbReference type="InterPro" id="IPR003594">
    <property type="entry name" value="HATPase_dom"/>
</dbReference>
<gene>
    <name evidence="7" type="ORF">BN970_04040</name>
</gene>
<dbReference type="SUPFAM" id="SSF55874">
    <property type="entry name" value="ATPase domain of HSP90 chaperone/DNA topoisomerase II/histidine kinase"/>
    <property type="match status" value="1"/>
</dbReference>
<dbReference type="GO" id="GO:0009927">
    <property type="term" value="F:histidine phosphotransfer kinase activity"/>
    <property type="evidence" value="ECO:0007669"/>
    <property type="project" value="TreeGrafter"/>
</dbReference>
<proteinExistence type="predicted"/>
<dbReference type="EC" id="2.7.13.3" evidence="2"/>
<protein>
    <recommendedName>
        <fullName evidence="2">histidine kinase</fullName>
        <ecNumber evidence="2">2.7.13.3</ecNumber>
    </recommendedName>
</protein>
<keyword evidence="3" id="KW-0808">Transferase</keyword>
<keyword evidence="4 7" id="KW-0418">Kinase</keyword>
<evidence type="ECO:0000256" key="2">
    <source>
        <dbReference type="ARBA" id="ARBA00012438"/>
    </source>
</evidence>
<evidence type="ECO:0000259" key="6">
    <source>
        <dbReference type="PROSITE" id="PS50109"/>
    </source>
</evidence>
<comment type="catalytic activity">
    <reaction evidence="1">
        <text>ATP + protein L-histidine = ADP + protein N-phospho-L-histidine.</text>
        <dbReference type="EC" id="2.7.13.3"/>
    </reaction>
</comment>
<dbReference type="PROSITE" id="PS50109">
    <property type="entry name" value="HIS_KIN"/>
    <property type="match status" value="1"/>
</dbReference>
<sequence>MTDTGEGIPAEHLSHVFERFYRADSARDRDHGGSGIGLAIVKALVEAHGGQITVSSSGAGTTFTIILPTG</sequence>
<dbReference type="SMART" id="SM00387">
    <property type="entry name" value="HATPase_c"/>
    <property type="match status" value="1"/>
</dbReference>
<dbReference type="GO" id="GO:0005886">
    <property type="term" value="C:plasma membrane"/>
    <property type="evidence" value="ECO:0007669"/>
    <property type="project" value="TreeGrafter"/>
</dbReference>
<evidence type="ECO:0000256" key="3">
    <source>
        <dbReference type="ARBA" id="ARBA00022679"/>
    </source>
</evidence>
<reference evidence="7 8" key="1">
    <citation type="submission" date="2015-03" db="EMBL/GenBank/DDBJ databases">
        <authorList>
            <person name="Murphy D."/>
        </authorList>
    </citation>
    <scope>NUCLEOTIDE SEQUENCE [LARGE SCALE GENOMIC DNA]</scope>
    <source>
        <strain evidence="7 8">D16</strain>
    </source>
</reference>
<evidence type="ECO:0000313" key="7">
    <source>
        <dbReference type="EMBL" id="CQD18346.1"/>
    </source>
</evidence>